<comment type="caution">
    <text evidence="1">The sequence shown here is derived from an EMBL/GenBank/DDBJ whole genome shotgun (WGS) entry which is preliminary data.</text>
</comment>
<sequence length="85" mass="9992">MTIQTYLFSILCYLKVLNSHYSHKPTLGYIYQQWTPGGQRFQSSITITQPYISKLPQKQGQSDATQTRFLFLLRARFLKRKFVGL</sequence>
<evidence type="ECO:0000313" key="1">
    <source>
        <dbReference type="EMBL" id="OLY83817.1"/>
    </source>
</evidence>
<dbReference type="AlphaFoldDB" id="A0A1R0H3V1"/>
<keyword evidence="2" id="KW-1185">Reference proteome</keyword>
<name>A0A1R0H3V1_9FUNG</name>
<dbReference type="EMBL" id="LSSL01000736">
    <property type="protein sequence ID" value="OLY83817.1"/>
    <property type="molecule type" value="Genomic_DNA"/>
</dbReference>
<proteinExistence type="predicted"/>
<accession>A0A1R0H3V1</accession>
<reference evidence="1 2" key="1">
    <citation type="journal article" date="2016" name="Mol. Biol. Evol.">
        <title>Genome-Wide Survey of Gut Fungi (Harpellales) Reveals the First Horizontally Transferred Ubiquitin Gene from a Mosquito Host.</title>
        <authorList>
            <person name="Wang Y."/>
            <person name="White M.M."/>
            <person name="Kvist S."/>
            <person name="Moncalvo J.M."/>
        </authorList>
    </citation>
    <scope>NUCLEOTIDE SEQUENCE [LARGE SCALE GENOMIC DNA]</scope>
    <source>
        <strain evidence="1 2">ALG-7-W6</strain>
    </source>
</reference>
<dbReference type="Proteomes" id="UP000187455">
    <property type="component" value="Unassembled WGS sequence"/>
</dbReference>
<gene>
    <name evidence="1" type="ORF">AYI68_g2027</name>
</gene>
<protein>
    <submittedName>
        <fullName evidence="1">Uncharacterized protein</fullName>
    </submittedName>
</protein>
<organism evidence="1 2">
    <name type="scientific">Smittium mucronatum</name>
    <dbReference type="NCBI Taxonomy" id="133383"/>
    <lineage>
        <taxon>Eukaryota</taxon>
        <taxon>Fungi</taxon>
        <taxon>Fungi incertae sedis</taxon>
        <taxon>Zoopagomycota</taxon>
        <taxon>Kickxellomycotina</taxon>
        <taxon>Harpellomycetes</taxon>
        <taxon>Harpellales</taxon>
        <taxon>Legeriomycetaceae</taxon>
        <taxon>Smittium</taxon>
    </lineage>
</organism>
<evidence type="ECO:0000313" key="2">
    <source>
        <dbReference type="Proteomes" id="UP000187455"/>
    </source>
</evidence>